<dbReference type="SUPFAM" id="SSF56747">
    <property type="entry name" value="Prim-pol domain"/>
    <property type="match status" value="1"/>
</dbReference>
<dbReference type="InterPro" id="IPR015330">
    <property type="entry name" value="DNA_primase/pol_bifunc_N"/>
</dbReference>
<accession>A0A246RFZ5</accession>
<proteinExistence type="predicted"/>
<dbReference type="InterPro" id="IPR019627">
    <property type="entry name" value="YAcAr"/>
</dbReference>
<evidence type="ECO:0000313" key="3">
    <source>
        <dbReference type="Proteomes" id="UP000197174"/>
    </source>
</evidence>
<dbReference type="Proteomes" id="UP000197174">
    <property type="component" value="Unassembled WGS sequence"/>
</dbReference>
<dbReference type="EMBL" id="MZMV01000057">
    <property type="protein sequence ID" value="OWV01630.1"/>
    <property type="molecule type" value="Genomic_DNA"/>
</dbReference>
<dbReference type="CDD" id="cd04859">
    <property type="entry name" value="Prim_Pol"/>
    <property type="match status" value="1"/>
</dbReference>
<dbReference type="SMART" id="SM00943">
    <property type="entry name" value="Prim-Pol"/>
    <property type="match status" value="1"/>
</dbReference>
<comment type="caution">
    <text evidence="2">The sequence shown here is derived from an EMBL/GenBank/DDBJ whole genome shotgun (WGS) entry which is preliminary data.</text>
</comment>
<organism evidence="2 3">
    <name type="scientific">Micromonospora wenchangensis</name>
    <dbReference type="NCBI Taxonomy" id="1185415"/>
    <lineage>
        <taxon>Bacteria</taxon>
        <taxon>Bacillati</taxon>
        <taxon>Actinomycetota</taxon>
        <taxon>Actinomycetes</taxon>
        <taxon>Micromonosporales</taxon>
        <taxon>Micromonosporaceae</taxon>
        <taxon>Micromonospora</taxon>
    </lineage>
</organism>
<gene>
    <name evidence="2" type="ORF">B5D80_25875</name>
</gene>
<evidence type="ECO:0000313" key="2">
    <source>
        <dbReference type="EMBL" id="OWV01630.1"/>
    </source>
</evidence>
<feature type="domain" description="DNA primase/polymerase bifunctional N-terminal" evidence="1">
    <location>
        <begin position="144"/>
        <end position="351"/>
    </location>
</feature>
<name>A0A246RFZ5_9ACTN</name>
<dbReference type="Pfam" id="PF10686">
    <property type="entry name" value="YAcAr"/>
    <property type="match status" value="1"/>
</dbReference>
<dbReference type="AlphaFoldDB" id="A0A246RFZ5"/>
<evidence type="ECO:0000259" key="1">
    <source>
        <dbReference type="SMART" id="SM00943"/>
    </source>
</evidence>
<dbReference type="Pfam" id="PF09250">
    <property type="entry name" value="Prim-Pol"/>
    <property type="match status" value="1"/>
</dbReference>
<reference evidence="2 3" key="1">
    <citation type="submission" date="2017-03" db="EMBL/GenBank/DDBJ databases">
        <title>Whole genome sequence of Micromonospora wenchangensis, isolated from mangrove soil.</title>
        <authorList>
            <person name="Yang H."/>
        </authorList>
    </citation>
    <scope>NUCLEOTIDE SEQUENCE [LARGE SCALE GENOMIC DNA]</scope>
    <source>
        <strain evidence="2 3">CCTCC AA 2012002</strain>
    </source>
</reference>
<protein>
    <submittedName>
        <fullName evidence="2">DNA primase</fullName>
    </submittedName>
</protein>
<keyword evidence="3" id="KW-1185">Reference proteome</keyword>
<sequence length="466" mass="49126">MPMRVLVTGSRAWTDRAAIDRVLTALHDRCGQVLTVLHGACPRGADNIAHTWCARRGVSVESYPADWSTGRGAGPRRNAVMVATRPDLVVAFIRDRSPGATGCAALAEKAGISVLRNPTPDDIAALTKPTGQENQTMPDLLAAALAHAARGWHVFPLRPDDKRPAFPDHTADDCAGRDPRCRTGHTGWEQRATTDPDRIRRAWSARSYGVGIACGPSGLVVVDLDVPKHVGDTPPPEWAGACDGWDVFATLAARHGTPIDPFDGFGPDAPPGTGIDATHTVTTGSGGTHLYYRHPTSGPQLRNTTGERGGLGWKVDTRAHGGYVVAAGSTVAGRPYTLALDVEPAPLPGWVAGLLAPAARPVYRPTAVALPPDRRGRYVAAAIRRQVDHLTTAREGQRNHALFVSAVALGQFAAGGALTDDDVWAVLEPAAASIGLPAREIAHTITNGLRVGARNPRCLNTAGRAA</sequence>